<dbReference type="Proteomes" id="UP000469185">
    <property type="component" value="Unassembled WGS sequence"/>
</dbReference>
<dbReference type="EMBL" id="JAAGOB010000006">
    <property type="protein sequence ID" value="NED96126.1"/>
    <property type="molecule type" value="Genomic_DNA"/>
</dbReference>
<evidence type="ECO:0000259" key="2">
    <source>
        <dbReference type="Pfam" id="PF02517"/>
    </source>
</evidence>
<evidence type="ECO:0000313" key="3">
    <source>
        <dbReference type="EMBL" id="NED96126.1"/>
    </source>
</evidence>
<gene>
    <name evidence="3" type="ORF">G1H11_12485</name>
</gene>
<feature type="transmembrane region" description="Helical" evidence="1">
    <location>
        <begin position="195"/>
        <end position="215"/>
    </location>
</feature>
<feature type="domain" description="CAAX prenyl protease 2/Lysostaphin resistance protein A-like" evidence="2">
    <location>
        <begin position="115"/>
        <end position="206"/>
    </location>
</feature>
<evidence type="ECO:0000256" key="1">
    <source>
        <dbReference type="SAM" id="Phobius"/>
    </source>
</evidence>
<evidence type="ECO:0000313" key="4">
    <source>
        <dbReference type="Proteomes" id="UP000469185"/>
    </source>
</evidence>
<comment type="caution">
    <text evidence="3">The sequence shown here is derived from an EMBL/GenBank/DDBJ whole genome shotgun (WGS) entry which is preliminary data.</text>
</comment>
<dbReference type="InterPro" id="IPR003675">
    <property type="entry name" value="Rce1/LyrA-like_dom"/>
</dbReference>
<keyword evidence="3" id="KW-0482">Metalloprotease</keyword>
<accession>A0A6N9YM65</accession>
<dbReference type="GO" id="GO:0080120">
    <property type="term" value="P:CAAX-box protein maturation"/>
    <property type="evidence" value="ECO:0007669"/>
    <property type="project" value="UniProtKB-ARBA"/>
</dbReference>
<dbReference type="Pfam" id="PF02517">
    <property type="entry name" value="Rce1-like"/>
    <property type="match status" value="1"/>
</dbReference>
<keyword evidence="3" id="KW-0378">Hydrolase</keyword>
<feature type="transmembrane region" description="Helical" evidence="1">
    <location>
        <begin position="76"/>
        <end position="96"/>
    </location>
</feature>
<proteinExistence type="predicted"/>
<sequence>MVRFLDRWTREESLSQQVATMNASRSPRENFDLVFQILGIGFALVPVALALYLLSSPGRSAVRRIGLDFSRPWRDLAIGAGLAAVIGIPGLGVYALGRALDLNVTIAPSGLGEHWWTVPILFLAALQNALLEEVVAVGYLMTRLRELNWGVPGAIVASSLLRGSYHLYQGAGMAVGNVAMGVVFAWLYQKTGRVMPLVIAHTILDVVSFVGYALFKDALGLP</sequence>
<reference evidence="3 4" key="1">
    <citation type="submission" date="2020-02" db="EMBL/GenBank/DDBJ databases">
        <authorList>
            <person name="Li X.-J."/>
            <person name="Feng X.-M."/>
        </authorList>
    </citation>
    <scope>NUCLEOTIDE SEQUENCE [LARGE SCALE GENOMIC DNA]</scope>
    <source>
        <strain evidence="3 4">CGMCC 4.7225</strain>
    </source>
</reference>
<dbReference type="GO" id="GO:0004175">
    <property type="term" value="F:endopeptidase activity"/>
    <property type="evidence" value="ECO:0007669"/>
    <property type="project" value="UniProtKB-ARBA"/>
</dbReference>
<organism evidence="3 4">
    <name type="scientific">Phytoactinopolyspora alkaliphila</name>
    <dbReference type="NCBI Taxonomy" id="1783498"/>
    <lineage>
        <taxon>Bacteria</taxon>
        <taxon>Bacillati</taxon>
        <taxon>Actinomycetota</taxon>
        <taxon>Actinomycetes</taxon>
        <taxon>Jiangellales</taxon>
        <taxon>Jiangellaceae</taxon>
        <taxon>Phytoactinopolyspora</taxon>
    </lineage>
</organism>
<feature type="transmembrane region" description="Helical" evidence="1">
    <location>
        <begin position="33"/>
        <end position="55"/>
    </location>
</feature>
<keyword evidence="4" id="KW-1185">Reference proteome</keyword>
<dbReference type="AlphaFoldDB" id="A0A6N9YM65"/>
<dbReference type="GO" id="GO:0006508">
    <property type="term" value="P:proteolysis"/>
    <property type="evidence" value="ECO:0007669"/>
    <property type="project" value="UniProtKB-KW"/>
</dbReference>
<keyword evidence="1" id="KW-0812">Transmembrane</keyword>
<keyword evidence="3" id="KW-0645">Protease</keyword>
<dbReference type="GO" id="GO:0008237">
    <property type="term" value="F:metallopeptidase activity"/>
    <property type="evidence" value="ECO:0007669"/>
    <property type="project" value="UniProtKB-KW"/>
</dbReference>
<protein>
    <submittedName>
        <fullName evidence="3">CPBP family intramembrane metalloprotease</fullName>
    </submittedName>
</protein>
<feature type="transmembrane region" description="Helical" evidence="1">
    <location>
        <begin position="171"/>
        <end position="188"/>
    </location>
</feature>
<name>A0A6N9YM65_9ACTN</name>
<keyword evidence="1" id="KW-1133">Transmembrane helix</keyword>
<keyword evidence="1" id="KW-0472">Membrane</keyword>